<gene>
    <name evidence="3" type="ORF">BK138_00595</name>
</gene>
<evidence type="ECO:0000259" key="2">
    <source>
        <dbReference type="PROSITE" id="PS50995"/>
    </source>
</evidence>
<dbReference type="InterPro" id="IPR036390">
    <property type="entry name" value="WH_DNA-bd_sf"/>
</dbReference>
<dbReference type="InterPro" id="IPR011991">
    <property type="entry name" value="ArsR-like_HTH"/>
</dbReference>
<reference evidence="3 4" key="1">
    <citation type="submission" date="2016-11" db="EMBL/GenBank/DDBJ databases">
        <title>Paenibacillus species isolates.</title>
        <authorList>
            <person name="Beno S.M."/>
        </authorList>
    </citation>
    <scope>NUCLEOTIDE SEQUENCE [LARGE SCALE GENOMIC DNA]</scope>
    <source>
        <strain evidence="3 4">FSL R5-0378</strain>
    </source>
</reference>
<evidence type="ECO:0000313" key="4">
    <source>
        <dbReference type="Proteomes" id="UP000187172"/>
    </source>
</evidence>
<evidence type="ECO:0000256" key="1">
    <source>
        <dbReference type="ARBA" id="ARBA00023125"/>
    </source>
</evidence>
<dbReference type="Gene3D" id="1.10.10.10">
    <property type="entry name" value="Winged helix-like DNA-binding domain superfamily/Winged helix DNA-binding domain"/>
    <property type="match status" value="1"/>
</dbReference>
<keyword evidence="4" id="KW-1185">Reference proteome</keyword>
<feature type="domain" description="HTH marR-type" evidence="2">
    <location>
        <begin position="1"/>
        <end position="140"/>
    </location>
</feature>
<dbReference type="GO" id="GO:0003700">
    <property type="term" value="F:DNA-binding transcription factor activity"/>
    <property type="evidence" value="ECO:0007669"/>
    <property type="project" value="InterPro"/>
</dbReference>
<sequence length="149" mass="16893">MSTSKNINILTDELRNNSTATILFHQAIAAKLGINSTDHKCLDVIMKNQPLTAGQLAALTGLTTGAVTGVLDRLEKVGYIFREQDPEDKRRVNIYMNQENAEKNIVPLFSSFAAEMNQLLSNYDDKELEFIIDFIRQCNRVLMKFTEKH</sequence>
<dbReference type="EMBL" id="MRTP01000001">
    <property type="protein sequence ID" value="OMF57165.1"/>
    <property type="molecule type" value="Genomic_DNA"/>
</dbReference>
<dbReference type="GO" id="GO:0006950">
    <property type="term" value="P:response to stress"/>
    <property type="evidence" value="ECO:0007669"/>
    <property type="project" value="TreeGrafter"/>
</dbReference>
<dbReference type="InterPro" id="IPR000835">
    <property type="entry name" value="HTH_MarR-typ"/>
</dbReference>
<dbReference type="SMART" id="SM00347">
    <property type="entry name" value="HTH_MARR"/>
    <property type="match status" value="1"/>
</dbReference>
<dbReference type="Pfam" id="PF01047">
    <property type="entry name" value="MarR"/>
    <property type="match status" value="1"/>
</dbReference>
<dbReference type="RefSeq" id="WP_076164611.1">
    <property type="nucleotide sequence ID" value="NZ_MRTP01000001.1"/>
</dbReference>
<dbReference type="GO" id="GO:0003677">
    <property type="term" value="F:DNA binding"/>
    <property type="evidence" value="ECO:0007669"/>
    <property type="project" value="UniProtKB-KW"/>
</dbReference>
<dbReference type="PRINTS" id="PR00598">
    <property type="entry name" value="HTHMARR"/>
</dbReference>
<comment type="caution">
    <text evidence="3">The sequence shown here is derived from an EMBL/GenBank/DDBJ whole genome shotgun (WGS) entry which is preliminary data.</text>
</comment>
<dbReference type="InterPro" id="IPR039422">
    <property type="entry name" value="MarR/SlyA-like"/>
</dbReference>
<dbReference type="Proteomes" id="UP000187172">
    <property type="component" value="Unassembled WGS sequence"/>
</dbReference>
<dbReference type="PROSITE" id="PS50995">
    <property type="entry name" value="HTH_MARR_2"/>
    <property type="match status" value="1"/>
</dbReference>
<name>A0A1R1EZC3_9BACL</name>
<dbReference type="InterPro" id="IPR036388">
    <property type="entry name" value="WH-like_DNA-bd_sf"/>
</dbReference>
<dbReference type="AlphaFoldDB" id="A0A1R1EZC3"/>
<evidence type="ECO:0000313" key="3">
    <source>
        <dbReference type="EMBL" id="OMF57165.1"/>
    </source>
</evidence>
<accession>A0A1R1EZC3</accession>
<organism evidence="3 4">
    <name type="scientific">Paenibacillus rhizosphaerae</name>
    <dbReference type="NCBI Taxonomy" id="297318"/>
    <lineage>
        <taxon>Bacteria</taxon>
        <taxon>Bacillati</taxon>
        <taxon>Bacillota</taxon>
        <taxon>Bacilli</taxon>
        <taxon>Bacillales</taxon>
        <taxon>Paenibacillaceae</taxon>
        <taxon>Paenibacillus</taxon>
    </lineage>
</organism>
<protein>
    <recommendedName>
        <fullName evidence="2">HTH marR-type domain-containing protein</fullName>
    </recommendedName>
</protein>
<proteinExistence type="predicted"/>
<dbReference type="STRING" id="297318.BK138_00595"/>
<dbReference type="CDD" id="cd00090">
    <property type="entry name" value="HTH_ARSR"/>
    <property type="match status" value="1"/>
</dbReference>
<dbReference type="PANTHER" id="PTHR33164:SF106">
    <property type="entry name" value="TRANSCRIPTIONAL REGULATORY PROTEIN"/>
    <property type="match status" value="1"/>
</dbReference>
<keyword evidence="1" id="KW-0238">DNA-binding</keyword>
<dbReference type="SUPFAM" id="SSF46785">
    <property type="entry name" value="Winged helix' DNA-binding domain"/>
    <property type="match status" value="1"/>
</dbReference>
<dbReference type="PANTHER" id="PTHR33164">
    <property type="entry name" value="TRANSCRIPTIONAL REGULATOR, MARR FAMILY"/>
    <property type="match status" value="1"/>
</dbReference>